<keyword evidence="2" id="KW-1185">Reference proteome</keyword>
<organism evidence="1 2">
    <name type="scientific">Marivirga arenosa</name>
    <dbReference type="NCBI Taxonomy" id="3059076"/>
    <lineage>
        <taxon>Bacteria</taxon>
        <taxon>Pseudomonadati</taxon>
        <taxon>Bacteroidota</taxon>
        <taxon>Cytophagia</taxon>
        <taxon>Cytophagales</taxon>
        <taxon>Marivirgaceae</taxon>
        <taxon>Marivirga</taxon>
    </lineage>
</organism>
<accession>A0AA51RDF1</accession>
<dbReference type="AlphaFoldDB" id="A0AA51RDF1"/>
<evidence type="ECO:0000313" key="1">
    <source>
        <dbReference type="EMBL" id="WMN07055.1"/>
    </source>
</evidence>
<reference evidence="1" key="1">
    <citation type="submission" date="2023-08" db="EMBL/GenBank/DDBJ databases">
        <title>Comparative genomics and taxonomic characterization of three novel marine species of genus Marivirga.</title>
        <authorList>
            <person name="Muhammad N."/>
            <person name="Kim S.-G."/>
        </authorList>
    </citation>
    <scope>NUCLEOTIDE SEQUENCE [LARGE SCALE GENOMIC DNA]</scope>
    <source>
        <strain evidence="1">ABR2-2</strain>
    </source>
</reference>
<gene>
    <name evidence="1" type="ORF">QYS48_27625</name>
</gene>
<proteinExistence type="predicted"/>
<name>A0AA51RDF1_9BACT</name>
<protein>
    <submittedName>
        <fullName evidence="1">Uncharacterized protein</fullName>
    </submittedName>
</protein>
<dbReference type="Proteomes" id="UP001244443">
    <property type="component" value="Chromosome"/>
</dbReference>
<dbReference type="RefSeq" id="WP_308357085.1">
    <property type="nucleotide sequence ID" value="NZ_CP129970.2"/>
</dbReference>
<sequence length="255" mass="29349">MLEKEKCILAIEKWEKTRAHYNEIKSLVPPAAAFSFNQKECQWLEENNDNGKFHTYIGVNEDQLILIVVPLDKKGTEKELPSYLYSELKRLNKEIVITETDVVTTRKKTVLSENLEITKYSEEKDFPTYNEPSITERASVKDIEKWKNECLDWFYYQSKKSNGKNIFRTFTVPFSDISRETGQDGEVVAFFGFKHSSIYQKALPILIFIAVENQTKSAQIISSQAVDEIMLTNSQDWAHPCPPLCKDGVDFGLLG</sequence>
<evidence type="ECO:0000313" key="2">
    <source>
        <dbReference type="Proteomes" id="UP001244443"/>
    </source>
</evidence>
<dbReference type="EMBL" id="CP129970">
    <property type="protein sequence ID" value="WMN07055.1"/>
    <property type="molecule type" value="Genomic_DNA"/>
</dbReference>